<dbReference type="EMBL" id="BMLF01000004">
    <property type="protein sequence ID" value="GGM12143.1"/>
    <property type="molecule type" value="Genomic_DNA"/>
</dbReference>
<evidence type="ECO:0000313" key="2">
    <source>
        <dbReference type="Proteomes" id="UP000649829"/>
    </source>
</evidence>
<dbReference type="RefSeq" id="WP_028288471.1">
    <property type="nucleotide sequence ID" value="NZ_BMLF01000004.1"/>
</dbReference>
<dbReference type="InterPro" id="IPR007709">
    <property type="entry name" value="N-FG_amidohydro"/>
</dbReference>
<dbReference type="Gene3D" id="3.40.630.40">
    <property type="entry name" value="Zn-dependent exopeptidases"/>
    <property type="match status" value="1"/>
</dbReference>
<dbReference type="NCBIfam" id="TIGR02017">
    <property type="entry name" value="hutG_amidohyd"/>
    <property type="match status" value="1"/>
</dbReference>
<dbReference type="AlphaFoldDB" id="A0A917T6F3"/>
<dbReference type="InterPro" id="IPR010247">
    <property type="entry name" value="HutG_amidohyd"/>
</dbReference>
<dbReference type="Proteomes" id="UP000649829">
    <property type="component" value="Unassembled WGS sequence"/>
</dbReference>
<proteinExistence type="predicted"/>
<organism evidence="1 2">
    <name type="scientific">Pseudooceanicola nanhaiensis</name>
    <dbReference type="NCBI Taxonomy" id="375761"/>
    <lineage>
        <taxon>Bacteria</taxon>
        <taxon>Pseudomonadati</taxon>
        <taxon>Pseudomonadota</taxon>
        <taxon>Alphaproteobacteria</taxon>
        <taxon>Rhodobacterales</taxon>
        <taxon>Paracoccaceae</taxon>
        <taxon>Pseudooceanicola</taxon>
    </lineage>
</organism>
<comment type="caution">
    <text evidence="1">The sequence shown here is derived from an EMBL/GenBank/DDBJ whole genome shotgun (WGS) entry which is preliminary data.</text>
</comment>
<accession>A0A917T6F3</accession>
<protein>
    <submittedName>
        <fullName evidence="1">N-formylglutamate deformylase</fullName>
    </submittedName>
</protein>
<dbReference type="SUPFAM" id="SSF53187">
    <property type="entry name" value="Zn-dependent exopeptidases"/>
    <property type="match status" value="1"/>
</dbReference>
<gene>
    <name evidence="1" type="ORF">GCM10011534_37850</name>
</gene>
<reference evidence="1" key="2">
    <citation type="submission" date="2020-09" db="EMBL/GenBank/DDBJ databases">
        <authorList>
            <person name="Sun Q."/>
            <person name="Zhou Y."/>
        </authorList>
    </citation>
    <scope>NUCLEOTIDE SEQUENCE</scope>
    <source>
        <strain evidence="1">CGMCC 1.6293</strain>
    </source>
</reference>
<dbReference type="Pfam" id="PF05013">
    <property type="entry name" value="FGase"/>
    <property type="match status" value="1"/>
</dbReference>
<sequence>MTPVEVVRGDGPVVLGLPHTGTHVPEAIRARLTPRGRTLSDTDWYVHRLYDGLLPGATTVRATFHRYVIDANRPPSGESLYPGQNTTGLIPLTDFDGHPLWETEPAPEDIGSRRRDYHDVYHAALAAELERVRAKHGIAILYDCHSIRSEIPFLFEGRLPDFNIGTNSGRSCAPAIAEATARICSEAEGYTSVLNGRFKGGWTTRHYGRPAEGLHAIQMELAQDTHLMSESPPFDYDPAGAAQLRPHLAAILHALEDYAFTQGATR</sequence>
<name>A0A917T6F3_9RHOB</name>
<reference evidence="1" key="1">
    <citation type="journal article" date="2014" name="Int. J. Syst. Evol. Microbiol.">
        <title>Complete genome sequence of Corynebacterium casei LMG S-19264T (=DSM 44701T), isolated from a smear-ripened cheese.</title>
        <authorList>
            <consortium name="US DOE Joint Genome Institute (JGI-PGF)"/>
            <person name="Walter F."/>
            <person name="Albersmeier A."/>
            <person name="Kalinowski J."/>
            <person name="Ruckert C."/>
        </authorList>
    </citation>
    <scope>NUCLEOTIDE SEQUENCE</scope>
    <source>
        <strain evidence="1">CGMCC 1.6293</strain>
    </source>
</reference>
<evidence type="ECO:0000313" key="1">
    <source>
        <dbReference type="EMBL" id="GGM12143.1"/>
    </source>
</evidence>
<keyword evidence="2" id="KW-1185">Reference proteome</keyword>